<name>A0A7V5MHN6_UNCKA</name>
<protein>
    <submittedName>
        <fullName evidence="2">Uncharacterized protein</fullName>
    </submittedName>
</protein>
<feature type="compositionally biased region" description="Polar residues" evidence="1">
    <location>
        <begin position="41"/>
        <end position="62"/>
    </location>
</feature>
<dbReference type="Proteomes" id="UP000886106">
    <property type="component" value="Unassembled WGS sequence"/>
</dbReference>
<comment type="caution">
    <text evidence="2">The sequence shown here is derived from an EMBL/GenBank/DDBJ whole genome shotgun (WGS) entry which is preliminary data.</text>
</comment>
<feature type="compositionally biased region" description="Polar residues" evidence="1">
    <location>
        <begin position="1"/>
        <end position="33"/>
    </location>
</feature>
<reference evidence="2" key="1">
    <citation type="journal article" date="2020" name="mSystems">
        <title>Genome- and Community-Level Interaction Insights into Carbon Utilization and Element Cycling Functions of Hydrothermarchaeota in Hydrothermal Sediment.</title>
        <authorList>
            <person name="Zhou Z."/>
            <person name="Liu Y."/>
            <person name="Xu W."/>
            <person name="Pan J."/>
            <person name="Luo Z.H."/>
            <person name="Li M."/>
        </authorList>
    </citation>
    <scope>NUCLEOTIDE SEQUENCE [LARGE SCALE GENOMIC DNA]</scope>
    <source>
        <strain evidence="2">HyVt-517</strain>
    </source>
</reference>
<gene>
    <name evidence="2" type="ORF">ENJ78_01015</name>
</gene>
<organism evidence="2">
    <name type="scientific">candidate division WWE3 bacterium</name>
    <dbReference type="NCBI Taxonomy" id="2053526"/>
    <lineage>
        <taxon>Bacteria</taxon>
        <taxon>Katanobacteria</taxon>
    </lineage>
</organism>
<feature type="compositionally biased region" description="Low complexity" evidence="1">
    <location>
        <begin position="79"/>
        <end position="93"/>
    </location>
</feature>
<accession>A0A7V5MHN6</accession>
<proteinExistence type="predicted"/>
<dbReference type="AlphaFoldDB" id="A0A7V5MHN6"/>
<feature type="region of interest" description="Disordered" evidence="1">
    <location>
        <begin position="1"/>
        <end position="112"/>
    </location>
</feature>
<evidence type="ECO:0000256" key="1">
    <source>
        <dbReference type="SAM" id="MobiDB-lite"/>
    </source>
</evidence>
<sequence length="112" mass="11217">MSETLTTEQGEPTLETVSGGNGQTQEANGSGTEDTPKPVSTEGSNGEDTTGSNSSTVTQSRSGKPAQKGTEGGKASSHQATGTEGQGGATPTTDEAASTQEVLEGLERNLTE</sequence>
<dbReference type="EMBL" id="DRNS01000074">
    <property type="protein sequence ID" value="HHH14269.1"/>
    <property type="molecule type" value="Genomic_DNA"/>
</dbReference>
<evidence type="ECO:0000313" key="2">
    <source>
        <dbReference type="EMBL" id="HHH14269.1"/>
    </source>
</evidence>